<keyword evidence="3" id="KW-1185">Reference proteome</keyword>
<accession>A0A9P7B4J4</accession>
<dbReference type="EMBL" id="PUHQ01000075">
    <property type="protein sequence ID" value="KAG0657837.1"/>
    <property type="molecule type" value="Genomic_DNA"/>
</dbReference>
<dbReference type="Gene3D" id="3.40.50.300">
    <property type="entry name" value="P-loop containing nucleotide triphosphate hydrolases"/>
    <property type="match status" value="1"/>
</dbReference>
<dbReference type="PANTHER" id="PTHR37096:SF1">
    <property type="entry name" value="AAA+ ATPASE DOMAIN-CONTAINING PROTEIN"/>
    <property type="match status" value="1"/>
</dbReference>
<dbReference type="SUPFAM" id="SSF52540">
    <property type="entry name" value="P-loop containing nucleoside triphosphate hydrolases"/>
    <property type="match status" value="1"/>
</dbReference>
<feature type="compositionally biased region" description="Basic and acidic residues" evidence="1">
    <location>
        <begin position="350"/>
        <end position="363"/>
    </location>
</feature>
<reference evidence="2 3" key="1">
    <citation type="submission" date="2020-11" db="EMBL/GenBank/DDBJ databases">
        <title>Kefir isolates.</title>
        <authorList>
            <person name="Marcisauskas S."/>
            <person name="Kim Y."/>
            <person name="Blasche S."/>
        </authorList>
    </citation>
    <scope>NUCLEOTIDE SEQUENCE [LARGE SCALE GENOMIC DNA]</scope>
    <source>
        <strain evidence="2 3">KR</strain>
    </source>
</reference>
<sequence length="682" mass="75559">MKRTRQALAPLTSRTLASPAGRPRLPSSHASPHEDRDKVGNLPQAATTGVQRALLGHDGARRGLFGVGEIVGVLANPTEVLRNLTESKKMLEEARRELKEAQERAQIPASHTFSPLPGFFDRPAEIRVLERALGSVPGFTVLFGASSVGKTALLRQVLSDDKYHVVHFDLRIAGFADLASLYFSLSTQLESYFAAIPDLLGREWGWGEFEKESFAFKHDRLDVLKRLENGGEVKTSVSWLPTPNVLKHCELTPRPQDIAHLLELFQASNSCALLSYWNFQPMTAAERREKEAAEEDEKDKSHAANSKPKGKTQSKSPVTPTEAKDPSRGRHKGGAVPQPEKGDQNLFDARSLRGLEAEEEKGGKSGSATEGNDAGKENEAEEEEEEKPPPKKMPVFFLDEAHKSTEAMKTFLDSQLVLTKQDRLCHIVHATSDPFHLHWLRQLNVMQHCNILSVGDCSKDEARRYFDELLLPHIPDKLKDKISFENVYKVFGGKLAHLSDYVGEFVNSDGDVSPRQSTHFLQAHALLNLHLIHSSPSKPDDKDSPSQGFAIYSSLRAASPHASPSPFGESDAAEFKAADFLSVMQHLQPGAKDSILYFPLCRKLGAQAVDGMIRGRLLELRWTEAITEEGGEISREAKLARREAVGPRVLPTTPVVRYAMGEVLEEYRREGYTLPNATDLVA</sequence>
<dbReference type="Proteomes" id="UP000777482">
    <property type="component" value="Unassembled WGS sequence"/>
</dbReference>
<feature type="region of interest" description="Disordered" evidence="1">
    <location>
        <begin position="287"/>
        <end position="393"/>
    </location>
</feature>
<gene>
    <name evidence="2" type="ORF">C6P46_006199</name>
</gene>
<dbReference type="InterPro" id="IPR051667">
    <property type="entry name" value="Archaeal_ATPase_domain"/>
</dbReference>
<evidence type="ECO:0000313" key="3">
    <source>
        <dbReference type="Proteomes" id="UP000777482"/>
    </source>
</evidence>
<evidence type="ECO:0000256" key="1">
    <source>
        <dbReference type="SAM" id="MobiDB-lite"/>
    </source>
</evidence>
<proteinExistence type="predicted"/>
<dbReference type="OrthoDB" id="2150628at2759"/>
<name>A0A9P7B4J4_RHOMI</name>
<feature type="region of interest" description="Disordered" evidence="1">
    <location>
        <begin position="1"/>
        <end position="41"/>
    </location>
</feature>
<dbReference type="InterPro" id="IPR027417">
    <property type="entry name" value="P-loop_NTPase"/>
</dbReference>
<protein>
    <recommendedName>
        <fullName evidence="4">ATPase domain-containing protein</fullName>
    </recommendedName>
</protein>
<evidence type="ECO:0000313" key="2">
    <source>
        <dbReference type="EMBL" id="KAG0657837.1"/>
    </source>
</evidence>
<evidence type="ECO:0008006" key="4">
    <source>
        <dbReference type="Google" id="ProtNLM"/>
    </source>
</evidence>
<dbReference type="AlphaFoldDB" id="A0A9P7B4J4"/>
<dbReference type="PANTHER" id="PTHR37096">
    <property type="entry name" value="YALI0E33429P"/>
    <property type="match status" value="1"/>
</dbReference>
<comment type="caution">
    <text evidence="2">The sequence shown here is derived from an EMBL/GenBank/DDBJ whole genome shotgun (WGS) entry which is preliminary data.</text>
</comment>
<organism evidence="2 3">
    <name type="scientific">Rhodotorula mucilaginosa</name>
    <name type="common">Yeast</name>
    <name type="synonym">Rhodotorula rubra</name>
    <dbReference type="NCBI Taxonomy" id="5537"/>
    <lineage>
        <taxon>Eukaryota</taxon>
        <taxon>Fungi</taxon>
        <taxon>Dikarya</taxon>
        <taxon>Basidiomycota</taxon>
        <taxon>Pucciniomycotina</taxon>
        <taxon>Microbotryomycetes</taxon>
        <taxon>Sporidiobolales</taxon>
        <taxon>Sporidiobolaceae</taxon>
        <taxon>Rhodotorula</taxon>
    </lineage>
</organism>